<accession>A0A326TV86</accession>
<gene>
    <name evidence="2" type="ORF">EI42_05752</name>
</gene>
<dbReference type="EMBL" id="QKUF01000038">
    <property type="protein sequence ID" value="PZW20991.1"/>
    <property type="molecule type" value="Genomic_DNA"/>
</dbReference>
<comment type="caution">
    <text evidence="2">The sequence shown here is derived from an EMBL/GenBank/DDBJ whole genome shotgun (WGS) entry which is preliminary data.</text>
</comment>
<feature type="region of interest" description="Disordered" evidence="1">
    <location>
        <begin position="88"/>
        <end position="110"/>
    </location>
</feature>
<evidence type="ECO:0008006" key="4">
    <source>
        <dbReference type="Google" id="ProtNLM"/>
    </source>
</evidence>
<proteinExistence type="predicted"/>
<dbReference type="Proteomes" id="UP000248806">
    <property type="component" value="Unassembled WGS sequence"/>
</dbReference>
<organism evidence="2 3">
    <name type="scientific">Thermosporothrix hazakensis</name>
    <dbReference type="NCBI Taxonomy" id="644383"/>
    <lineage>
        <taxon>Bacteria</taxon>
        <taxon>Bacillati</taxon>
        <taxon>Chloroflexota</taxon>
        <taxon>Ktedonobacteria</taxon>
        <taxon>Ktedonobacterales</taxon>
        <taxon>Thermosporotrichaceae</taxon>
        <taxon>Thermosporothrix</taxon>
    </lineage>
</organism>
<evidence type="ECO:0000313" key="2">
    <source>
        <dbReference type="EMBL" id="PZW20991.1"/>
    </source>
</evidence>
<dbReference type="RefSeq" id="WP_111325992.1">
    <property type="nucleotide sequence ID" value="NZ_BIFX01000001.1"/>
</dbReference>
<protein>
    <recommendedName>
        <fullName evidence="4">Phage protein</fullName>
    </recommendedName>
</protein>
<evidence type="ECO:0000313" key="3">
    <source>
        <dbReference type="Proteomes" id="UP000248806"/>
    </source>
</evidence>
<reference evidence="2 3" key="1">
    <citation type="submission" date="2018-06" db="EMBL/GenBank/DDBJ databases">
        <title>Genomic Encyclopedia of Archaeal and Bacterial Type Strains, Phase II (KMG-II): from individual species to whole genera.</title>
        <authorList>
            <person name="Goeker M."/>
        </authorList>
    </citation>
    <scope>NUCLEOTIDE SEQUENCE [LARGE SCALE GENOMIC DNA]</scope>
    <source>
        <strain evidence="2 3">ATCC BAA-1881</strain>
    </source>
</reference>
<keyword evidence="3" id="KW-1185">Reference proteome</keyword>
<name>A0A326TV86_THEHA</name>
<feature type="compositionally biased region" description="Basic and acidic residues" evidence="1">
    <location>
        <begin position="95"/>
        <end position="110"/>
    </location>
</feature>
<sequence>MDQEDLTQEELQEIENFNQMKADQTFLRIVALRQVANVLRWMKEGIYEVLEANELGFYTPDEHELYEAHKEFINAMINEVMVISDELDQQADQLEQQRKTPPADHSEQNI</sequence>
<dbReference type="AlphaFoldDB" id="A0A326TV86"/>
<evidence type="ECO:0000256" key="1">
    <source>
        <dbReference type="SAM" id="MobiDB-lite"/>
    </source>
</evidence>